<reference evidence="1 2" key="1">
    <citation type="submission" date="2020-03" db="EMBL/GenBank/DDBJ databases">
        <title>Genomic Encyclopedia of Type Strains, Phase IV (KMG-IV): sequencing the most valuable type-strain genomes for metagenomic binning, comparative biology and taxonomic classification.</title>
        <authorList>
            <person name="Goeker M."/>
        </authorList>
    </citation>
    <scope>NUCLEOTIDE SEQUENCE [LARGE SCALE GENOMIC DNA]</scope>
    <source>
        <strain evidence="1 2">DSM 103870</strain>
    </source>
</reference>
<dbReference type="EMBL" id="JAASQI010000007">
    <property type="protein sequence ID" value="NIJ59151.1"/>
    <property type="molecule type" value="Genomic_DNA"/>
</dbReference>
<organism evidence="1 2">
    <name type="scientific">Pseudochelatococcus lubricantis</name>
    <dbReference type="NCBI Taxonomy" id="1538102"/>
    <lineage>
        <taxon>Bacteria</taxon>
        <taxon>Pseudomonadati</taxon>
        <taxon>Pseudomonadota</taxon>
        <taxon>Alphaproteobacteria</taxon>
        <taxon>Hyphomicrobiales</taxon>
        <taxon>Chelatococcaceae</taxon>
        <taxon>Pseudochelatococcus</taxon>
    </lineage>
</organism>
<evidence type="ECO:0000313" key="1">
    <source>
        <dbReference type="EMBL" id="NIJ59151.1"/>
    </source>
</evidence>
<gene>
    <name evidence="1" type="ORF">FHS82_003006</name>
</gene>
<protein>
    <submittedName>
        <fullName evidence="1">Uncharacterized protein</fullName>
    </submittedName>
</protein>
<dbReference type="RefSeq" id="WP_166954251.1">
    <property type="nucleotide sequence ID" value="NZ_JAASQI010000007.1"/>
</dbReference>
<comment type="caution">
    <text evidence="1">The sequence shown here is derived from an EMBL/GenBank/DDBJ whole genome shotgun (WGS) entry which is preliminary data.</text>
</comment>
<dbReference type="Proteomes" id="UP001429580">
    <property type="component" value="Unassembled WGS sequence"/>
</dbReference>
<accession>A0ABX0V7R5</accession>
<keyword evidence="2" id="KW-1185">Reference proteome</keyword>
<evidence type="ECO:0000313" key="2">
    <source>
        <dbReference type="Proteomes" id="UP001429580"/>
    </source>
</evidence>
<name>A0ABX0V7R5_9HYPH</name>
<proteinExistence type="predicted"/>
<sequence>MPCTKVAASPTMDATFGVEIVVGDVVIRAGVGALPANLTGLPDPALIARLIRAGAWQRRIRRCLDDGDDRPAEN</sequence>